<evidence type="ECO:0000313" key="2">
    <source>
        <dbReference type="EMBL" id="QDR83455.1"/>
    </source>
</evidence>
<gene>
    <name evidence="2" type="ORF">SPTER_49460</name>
</gene>
<evidence type="ECO:0008006" key="4">
    <source>
        <dbReference type="Google" id="ProtNLM"/>
    </source>
</evidence>
<feature type="transmembrane region" description="Helical" evidence="1">
    <location>
        <begin position="30"/>
        <end position="51"/>
    </location>
</feature>
<evidence type="ECO:0000313" key="3">
    <source>
        <dbReference type="Proteomes" id="UP000320776"/>
    </source>
</evidence>
<dbReference type="Proteomes" id="UP000320776">
    <property type="component" value="Plasmid pSPTER"/>
</dbReference>
<reference evidence="2 3" key="1">
    <citation type="submission" date="2019-02" db="EMBL/GenBank/DDBJ databases">
        <title>Closed genome of Sporomusa termitida DSM 4440.</title>
        <authorList>
            <person name="Poehlein A."/>
            <person name="Daniel R."/>
        </authorList>
    </citation>
    <scope>NUCLEOTIDE SEQUENCE [LARGE SCALE GENOMIC DNA]</scope>
    <source>
        <strain evidence="2 3">DSM 4440</strain>
        <plasmid evidence="3">pspter</plasmid>
    </source>
</reference>
<sequence>MPAAWKAFCLRCVWWQWGKEMDAHPFKSPLFPLSNYFTIVFLCLVLVGMWFNSDTRGGLIAGAAFCVIVTIFYHVLGIGKRQAAQQSERDIDAAEK</sequence>
<keyword evidence="1" id="KW-0472">Membrane</keyword>
<keyword evidence="1" id="KW-1133">Transmembrane helix</keyword>
<evidence type="ECO:0000256" key="1">
    <source>
        <dbReference type="SAM" id="Phobius"/>
    </source>
</evidence>
<protein>
    <recommendedName>
        <fullName evidence="4">Amino acid permease</fullName>
    </recommendedName>
</protein>
<feature type="transmembrane region" description="Helical" evidence="1">
    <location>
        <begin position="57"/>
        <end position="76"/>
    </location>
</feature>
<organism evidence="2 3">
    <name type="scientific">Sporomusa termitida</name>
    <dbReference type="NCBI Taxonomy" id="2377"/>
    <lineage>
        <taxon>Bacteria</taxon>
        <taxon>Bacillati</taxon>
        <taxon>Bacillota</taxon>
        <taxon>Negativicutes</taxon>
        <taxon>Selenomonadales</taxon>
        <taxon>Sporomusaceae</taxon>
        <taxon>Sporomusa</taxon>
    </lineage>
</organism>
<keyword evidence="3" id="KW-1185">Reference proteome</keyword>
<accession>A0A517E1H8</accession>
<dbReference type="KEGG" id="sted:SPTER_49460"/>
<proteinExistence type="predicted"/>
<dbReference type="EMBL" id="CP036260">
    <property type="protein sequence ID" value="QDR83455.1"/>
    <property type="molecule type" value="Genomic_DNA"/>
</dbReference>
<dbReference type="AlphaFoldDB" id="A0A517E1H8"/>
<keyword evidence="2" id="KW-0614">Plasmid</keyword>
<geneLocation type="plasmid" evidence="3">
    <name>pspter</name>
</geneLocation>
<keyword evidence="1" id="KW-0812">Transmembrane</keyword>
<name>A0A517E1H8_9FIRM</name>